<dbReference type="Gene3D" id="3.40.50.300">
    <property type="entry name" value="P-loop containing nucleotide triphosphate hydrolases"/>
    <property type="match status" value="2"/>
</dbReference>
<keyword evidence="4" id="KW-0143">Chaperone</keyword>
<dbReference type="InterPro" id="IPR050052">
    <property type="entry name" value="ATP-dep_Clp_protease_ClpX"/>
</dbReference>
<keyword evidence="2" id="KW-0547">Nucleotide-binding</keyword>
<dbReference type="InterPro" id="IPR003593">
    <property type="entry name" value="AAA+_ATPase"/>
</dbReference>
<evidence type="ECO:0000256" key="2">
    <source>
        <dbReference type="ARBA" id="ARBA00022741"/>
    </source>
</evidence>
<dbReference type="Gene3D" id="1.10.8.60">
    <property type="match status" value="1"/>
</dbReference>
<evidence type="ECO:0000313" key="7">
    <source>
        <dbReference type="EMBL" id="NDV31067.1"/>
    </source>
</evidence>
<dbReference type="GO" id="GO:0005524">
    <property type="term" value="F:ATP binding"/>
    <property type="evidence" value="ECO:0007669"/>
    <property type="project" value="UniProtKB-KW"/>
</dbReference>
<evidence type="ECO:0008006" key="8">
    <source>
        <dbReference type="Google" id="ProtNLM"/>
    </source>
</evidence>
<dbReference type="FunFam" id="3.40.50.300:FF:000220">
    <property type="entry name" value="ATP-dependent protease ATPase subunit HslU"/>
    <property type="match status" value="1"/>
</dbReference>
<dbReference type="SMART" id="SM01086">
    <property type="entry name" value="ClpB_D2-small"/>
    <property type="match status" value="1"/>
</dbReference>
<feature type="domain" description="AAA+ ATPase" evidence="5">
    <location>
        <begin position="114"/>
        <end position="392"/>
    </location>
</feature>
<dbReference type="Pfam" id="PF10431">
    <property type="entry name" value="ClpB_D2-small"/>
    <property type="match status" value="1"/>
</dbReference>
<dbReference type="SUPFAM" id="SSF52540">
    <property type="entry name" value="P-loop containing nucleoside triphosphate hydrolases"/>
    <property type="match status" value="1"/>
</dbReference>
<dbReference type="SMART" id="SM00382">
    <property type="entry name" value="AAA"/>
    <property type="match status" value="1"/>
</dbReference>
<dbReference type="InterPro" id="IPR027417">
    <property type="entry name" value="P-loop_NTPase"/>
</dbReference>
<dbReference type="InterPro" id="IPR019489">
    <property type="entry name" value="Clp_ATPase_C"/>
</dbReference>
<dbReference type="GO" id="GO:0051603">
    <property type="term" value="P:proteolysis involved in protein catabolic process"/>
    <property type="evidence" value="ECO:0007669"/>
    <property type="project" value="TreeGrafter"/>
</dbReference>
<dbReference type="Pfam" id="PF07724">
    <property type="entry name" value="AAA_2"/>
    <property type="match status" value="1"/>
</dbReference>
<dbReference type="GO" id="GO:0009376">
    <property type="term" value="C:HslUV protease complex"/>
    <property type="evidence" value="ECO:0007669"/>
    <property type="project" value="InterPro"/>
</dbReference>
<evidence type="ECO:0000256" key="4">
    <source>
        <dbReference type="ARBA" id="ARBA00023186"/>
    </source>
</evidence>
<proteinExistence type="inferred from homology"/>
<sequence length="503" mass="57243">MLSGVVCRSVRGKTLRLSPSTSAVAWRAPSLHVVMRGRWGRWYSSTAQVSGDVEFKYDLNNRPNEFLSLQPEEIAKELDKYIVGQADAKRAVAVAMRNRWRRNKVPEKLRKEIMPKNILMIGPTGCGKTEVARRMAKLAEAPFIKVEATKYTEVGFKGADVDQIIKDLLEIAIRLVKERETQKLKQLVKDKVDETLLDLLVGKTDQDDPQQTFTRSEVKQSLLKGLVENVEVNYEPRVNSNKVPNNQQNVKFPAAVVQLQSIFSAFIQPKPKKTKYFIKEIRPLEEEAQIQNFLPEEAIVKRAIFETEEYGIVFIDELDKIIPTSGRFHADASDEGVQRDLLPLIEGTKITTDHGEVDTSNILFITAGAFHHSKPSDLLAELQGRLPIRVQLHDLNEEELYRILTEPEAHAIKQYRALLKTEGVDLRFTDEALREIAKITSEVNQTVENIGARRLSTVLERILEDISFNASNYKAQTVIIDKEDVDAHMVEFKKKADLKQYIL</sequence>
<dbReference type="InterPro" id="IPR004491">
    <property type="entry name" value="HslU"/>
</dbReference>
<feature type="domain" description="Clp ATPase C-terminal" evidence="6">
    <location>
        <begin position="395"/>
        <end position="489"/>
    </location>
</feature>
<protein>
    <recommendedName>
        <fullName evidence="8">AAA+ ATPase domain-containing protein</fullName>
    </recommendedName>
</protein>
<dbReference type="AlphaFoldDB" id="A0A6B2L2D5"/>
<dbReference type="GO" id="GO:0008233">
    <property type="term" value="F:peptidase activity"/>
    <property type="evidence" value="ECO:0007669"/>
    <property type="project" value="InterPro"/>
</dbReference>
<evidence type="ECO:0000256" key="1">
    <source>
        <dbReference type="ARBA" id="ARBA00009771"/>
    </source>
</evidence>
<dbReference type="Pfam" id="PF00004">
    <property type="entry name" value="AAA"/>
    <property type="match status" value="1"/>
</dbReference>
<dbReference type="EMBL" id="GIBP01002098">
    <property type="protein sequence ID" value="NDV31067.1"/>
    <property type="molecule type" value="Transcribed_RNA"/>
</dbReference>
<accession>A0A6B2L2D5</accession>
<dbReference type="GO" id="GO:0016887">
    <property type="term" value="F:ATP hydrolysis activity"/>
    <property type="evidence" value="ECO:0007669"/>
    <property type="project" value="InterPro"/>
</dbReference>
<evidence type="ECO:0000256" key="3">
    <source>
        <dbReference type="ARBA" id="ARBA00022840"/>
    </source>
</evidence>
<evidence type="ECO:0000259" key="5">
    <source>
        <dbReference type="SMART" id="SM00382"/>
    </source>
</evidence>
<dbReference type="NCBIfam" id="TIGR00390">
    <property type="entry name" value="hslU"/>
    <property type="match status" value="1"/>
</dbReference>
<name>A0A6B2L2D5_9EUKA</name>
<keyword evidence="3" id="KW-0067">ATP-binding</keyword>
<dbReference type="NCBIfam" id="NF003544">
    <property type="entry name" value="PRK05201.1"/>
    <property type="match status" value="1"/>
</dbReference>
<organism evidence="7">
    <name type="scientific">Arcella intermedia</name>
    <dbReference type="NCBI Taxonomy" id="1963864"/>
    <lineage>
        <taxon>Eukaryota</taxon>
        <taxon>Amoebozoa</taxon>
        <taxon>Tubulinea</taxon>
        <taxon>Elardia</taxon>
        <taxon>Arcellinida</taxon>
        <taxon>Sphaerothecina</taxon>
        <taxon>Arcellidae</taxon>
        <taxon>Arcella</taxon>
    </lineage>
</organism>
<evidence type="ECO:0000259" key="6">
    <source>
        <dbReference type="SMART" id="SM01086"/>
    </source>
</evidence>
<dbReference type="PANTHER" id="PTHR48102:SF3">
    <property type="entry name" value="ATP-DEPENDENT PROTEASE ATPASE SUBUNIT HSLU"/>
    <property type="match status" value="1"/>
</dbReference>
<comment type="similarity">
    <text evidence="1">Belongs to the ClpX chaperone family. HslU subfamily.</text>
</comment>
<dbReference type="PANTHER" id="PTHR48102">
    <property type="entry name" value="ATP-DEPENDENT CLP PROTEASE ATP-BINDING SUBUNIT CLPX-LIKE, MITOCHONDRIAL-RELATED"/>
    <property type="match status" value="1"/>
</dbReference>
<reference evidence="7" key="1">
    <citation type="journal article" date="2020" name="J. Eukaryot. Microbiol.">
        <title>De novo Sequencing, Assembly and Annotation of the Transcriptome for the Free-Living Testate Amoeba Arcella intermedia.</title>
        <authorList>
            <person name="Ribeiro G.M."/>
            <person name="Porfirio-Sousa A.L."/>
            <person name="Maurer-Alcala X.X."/>
            <person name="Katz L.A."/>
            <person name="Lahr D.J.G."/>
        </authorList>
    </citation>
    <scope>NUCLEOTIDE SEQUENCE</scope>
</reference>
<dbReference type="InterPro" id="IPR003959">
    <property type="entry name" value="ATPase_AAA_core"/>
</dbReference>